<evidence type="ECO:0008006" key="4">
    <source>
        <dbReference type="Google" id="ProtNLM"/>
    </source>
</evidence>
<comment type="caution">
    <text evidence="2">The sequence shown here is derived from an EMBL/GenBank/DDBJ whole genome shotgun (WGS) entry which is preliminary data.</text>
</comment>
<reference evidence="2 3" key="1">
    <citation type="submission" date="2017-03" db="EMBL/GenBank/DDBJ databases">
        <title>Draft genome sequence of Streptomyces scabrisporus NF3, endophyte isolated from Amphipterygium adstringens.</title>
        <authorList>
            <person name="Vazquez M."/>
            <person name="Ceapa C.D."/>
            <person name="Rodriguez Luna D."/>
            <person name="Sanchez Esquivel S."/>
        </authorList>
    </citation>
    <scope>NUCLEOTIDE SEQUENCE [LARGE SCALE GENOMIC DNA]</scope>
    <source>
        <strain evidence="2 3">NF3</strain>
    </source>
</reference>
<sequence length="153" mass="16264">MKTRRPAALAGAAVLGALALTGCNIDKPTPIVTMVSGTTSVHTEAECYKDDGTIDEKKVDGCLNKTDGVTKLSVSEGGGFSIGVDKELADDGWVLLVDGKPQTQSPIKTTYYSGLRLSYGTPEKESEPLLVQVVQPDGKQGYRGIWSFKVAKK</sequence>
<evidence type="ECO:0000313" key="3">
    <source>
        <dbReference type="Proteomes" id="UP000190037"/>
    </source>
</evidence>
<protein>
    <recommendedName>
        <fullName evidence="4">DUF2771 domain-containing protein</fullName>
    </recommendedName>
</protein>
<keyword evidence="3" id="KW-1185">Reference proteome</keyword>
<gene>
    <name evidence="2" type="ORF">B4N89_17270</name>
</gene>
<dbReference type="EMBL" id="MWQN01000001">
    <property type="protein sequence ID" value="OPC82455.1"/>
    <property type="molecule type" value="Genomic_DNA"/>
</dbReference>
<dbReference type="PROSITE" id="PS51257">
    <property type="entry name" value="PROKAR_LIPOPROTEIN"/>
    <property type="match status" value="1"/>
</dbReference>
<dbReference type="STRING" id="159449.B4N89_17270"/>
<evidence type="ECO:0000256" key="1">
    <source>
        <dbReference type="SAM" id="SignalP"/>
    </source>
</evidence>
<accession>A0A1T3P0H5</accession>
<evidence type="ECO:0000313" key="2">
    <source>
        <dbReference type="EMBL" id="OPC82455.1"/>
    </source>
</evidence>
<dbReference type="AlphaFoldDB" id="A0A1T3P0H5"/>
<feature type="chain" id="PRO_5039619113" description="DUF2771 domain-containing protein" evidence="1">
    <location>
        <begin position="20"/>
        <end position="153"/>
    </location>
</feature>
<name>A0A1T3P0H5_9ACTN</name>
<dbReference type="Proteomes" id="UP000190037">
    <property type="component" value="Unassembled WGS sequence"/>
</dbReference>
<feature type="signal peptide" evidence="1">
    <location>
        <begin position="1"/>
        <end position="19"/>
    </location>
</feature>
<dbReference type="OrthoDB" id="5185019at2"/>
<proteinExistence type="predicted"/>
<dbReference type="RefSeq" id="WP_078976721.1">
    <property type="nucleotide sequence ID" value="NZ_MWQN01000001.1"/>
</dbReference>
<keyword evidence="1" id="KW-0732">Signal</keyword>
<organism evidence="2 3">
    <name type="scientific">Embleya scabrispora</name>
    <dbReference type="NCBI Taxonomy" id="159449"/>
    <lineage>
        <taxon>Bacteria</taxon>
        <taxon>Bacillati</taxon>
        <taxon>Actinomycetota</taxon>
        <taxon>Actinomycetes</taxon>
        <taxon>Kitasatosporales</taxon>
        <taxon>Streptomycetaceae</taxon>
        <taxon>Embleya</taxon>
    </lineage>
</organism>